<evidence type="ECO:0008006" key="4">
    <source>
        <dbReference type="Google" id="ProtNLM"/>
    </source>
</evidence>
<keyword evidence="1" id="KW-1133">Transmembrane helix</keyword>
<organism evidence="2 3">
    <name type="scientific">Kitasatospora acidiphila</name>
    <dbReference type="NCBI Taxonomy" id="2567942"/>
    <lineage>
        <taxon>Bacteria</taxon>
        <taxon>Bacillati</taxon>
        <taxon>Actinomycetota</taxon>
        <taxon>Actinomycetes</taxon>
        <taxon>Kitasatosporales</taxon>
        <taxon>Streptomycetaceae</taxon>
        <taxon>Kitasatospora</taxon>
    </lineage>
</organism>
<name>A0A540W6R1_9ACTN</name>
<sequence length="106" mass="11256">MNPDRPRWWLSATICTAITMPLIAFAGFFAILSPFAYDDCDPGGCPQSDQHITAGLICLAVSLVLLVAAWPAARFHREGVRSTLYLLAPTAALASLAMLASTPAGH</sequence>
<evidence type="ECO:0000256" key="1">
    <source>
        <dbReference type="SAM" id="Phobius"/>
    </source>
</evidence>
<keyword evidence="3" id="KW-1185">Reference proteome</keyword>
<evidence type="ECO:0000313" key="2">
    <source>
        <dbReference type="EMBL" id="TQF04034.1"/>
    </source>
</evidence>
<dbReference type="Proteomes" id="UP000319103">
    <property type="component" value="Unassembled WGS sequence"/>
</dbReference>
<comment type="caution">
    <text evidence="2">The sequence shown here is derived from an EMBL/GenBank/DDBJ whole genome shotgun (WGS) entry which is preliminary data.</text>
</comment>
<dbReference type="AlphaFoldDB" id="A0A540W6R1"/>
<dbReference type="EMBL" id="VIGB01000003">
    <property type="protein sequence ID" value="TQF04034.1"/>
    <property type="molecule type" value="Genomic_DNA"/>
</dbReference>
<feature type="transmembrane region" description="Helical" evidence="1">
    <location>
        <begin position="84"/>
        <end position="104"/>
    </location>
</feature>
<accession>A0A540W6R1</accession>
<feature type="transmembrane region" description="Helical" evidence="1">
    <location>
        <begin position="52"/>
        <end position="72"/>
    </location>
</feature>
<proteinExistence type="predicted"/>
<reference evidence="2 3" key="1">
    <citation type="submission" date="2019-06" db="EMBL/GenBank/DDBJ databases">
        <title>Description of Kitasatospora acidophila sp. nov. isolated from pine grove soil, and reclassification of Streptomyces novaecaesareae to Kitasatospora novaeceasareae comb. nov.</title>
        <authorList>
            <person name="Kim M.J."/>
        </authorList>
    </citation>
    <scope>NUCLEOTIDE SEQUENCE [LARGE SCALE GENOMIC DNA]</scope>
    <source>
        <strain evidence="2 3">MMS16-CNU292</strain>
    </source>
</reference>
<dbReference type="RefSeq" id="WP_141634626.1">
    <property type="nucleotide sequence ID" value="NZ_VIGB01000003.1"/>
</dbReference>
<dbReference type="OrthoDB" id="4232937at2"/>
<feature type="transmembrane region" description="Helical" evidence="1">
    <location>
        <begin position="12"/>
        <end position="32"/>
    </location>
</feature>
<evidence type="ECO:0000313" key="3">
    <source>
        <dbReference type="Proteomes" id="UP000319103"/>
    </source>
</evidence>
<keyword evidence="1" id="KW-0472">Membrane</keyword>
<gene>
    <name evidence="2" type="ORF">E6W39_19620</name>
</gene>
<protein>
    <recommendedName>
        <fullName evidence="4">Transmembrane protein</fullName>
    </recommendedName>
</protein>
<keyword evidence="1" id="KW-0812">Transmembrane</keyword>